<name>A0A2U8W720_9HYPH</name>
<evidence type="ECO:0000313" key="2">
    <source>
        <dbReference type="EMBL" id="AWN41310.1"/>
    </source>
</evidence>
<organism evidence="2 3">
    <name type="scientific">Methylobacterium durans</name>
    <dbReference type="NCBI Taxonomy" id="2202825"/>
    <lineage>
        <taxon>Bacteria</taxon>
        <taxon>Pseudomonadati</taxon>
        <taxon>Pseudomonadota</taxon>
        <taxon>Alphaproteobacteria</taxon>
        <taxon>Hyphomicrobiales</taxon>
        <taxon>Methylobacteriaceae</taxon>
        <taxon>Methylobacterium</taxon>
    </lineage>
</organism>
<accession>A0A2U8W720</accession>
<evidence type="ECO:0000313" key="3">
    <source>
        <dbReference type="Proteomes" id="UP000245926"/>
    </source>
</evidence>
<protein>
    <submittedName>
        <fullName evidence="2">Uncharacterized protein</fullName>
    </submittedName>
</protein>
<dbReference type="KEGG" id="mets:DK389_13295"/>
<feature type="compositionally biased region" description="Polar residues" evidence="1">
    <location>
        <begin position="541"/>
        <end position="564"/>
    </location>
</feature>
<feature type="region of interest" description="Disordered" evidence="1">
    <location>
        <begin position="302"/>
        <end position="338"/>
    </location>
</feature>
<dbReference type="Proteomes" id="UP000245926">
    <property type="component" value="Chromosome"/>
</dbReference>
<reference evidence="3" key="1">
    <citation type="submission" date="2018-05" db="EMBL/GenBank/DDBJ databases">
        <title>Complete Genome Sequence of Methylobacterium sp. 17SD2-17.</title>
        <authorList>
            <person name="Srinivasan S."/>
        </authorList>
    </citation>
    <scope>NUCLEOTIDE SEQUENCE [LARGE SCALE GENOMIC DNA]</scope>
    <source>
        <strain evidence="3">17SD2-17</strain>
    </source>
</reference>
<proteinExistence type="predicted"/>
<keyword evidence="3" id="KW-1185">Reference proteome</keyword>
<sequence length="564" mass="65414">MRQIAVTYEEIRESLAICEDFHINQVESIARLIQRCGTPGAFACGSYWCTPCRRRFGARLLADTRTQLTKRYGTDLEQARPFLLHVTILNDIVIPDPDLDRDFGANFSASTVRRDHRELLSHLRRWQSDRRSALCQFLDKRHLSLELIEDWVLGGNRDRTFYSADNLYADARRLVALNDVIALAHDQFKSRRSWLKDPPSEFVSWRDKDRPNEFMFQLRRAQKLDYKDIYRIAQDLQNISRAFCGITKTRFPERLKYLSSIRKVLKRERSRLYRLNKDLPGLSLIGQFELELVDLRHSIGGTHHHTTKSKTLRILASQERKPSKPRNSEGPVSFETQRRRLKQGAKMRLLDEARERIARNEELPKDEFPGLQYAVLLHMHVLIDLNGHSRDDVERWLTGKEVGERRFTGRWPLQHQVMTKKLFDDKPVDDSLRHISFYPFKAPIALNYENTAPKQDEDLAEGDPANFPDEALALIAWLQHGIGHESLRLAINWPGANREKRGRKPKFSGPPKVTEEEFDEEFGVHLAELGVVRPKDPVGQTDLSQLFENTDINDTTSSSEGSED</sequence>
<feature type="region of interest" description="Disordered" evidence="1">
    <location>
        <begin position="533"/>
        <end position="564"/>
    </location>
</feature>
<dbReference type="AlphaFoldDB" id="A0A2U8W720"/>
<dbReference type="EMBL" id="CP029550">
    <property type="protein sequence ID" value="AWN41310.1"/>
    <property type="molecule type" value="Genomic_DNA"/>
</dbReference>
<evidence type="ECO:0000256" key="1">
    <source>
        <dbReference type="SAM" id="MobiDB-lite"/>
    </source>
</evidence>
<feature type="compositionally biased region" description="Basic residues" evidence="1">
    <location>
        <begin position="302"/>
        <end position="311"/>
    </location>
</feature>
<gene>
    <name evidence="2" type="ORF">DK389_13295</name>
</gene>